<proteinExistence type="predicted"/>
<feature type="region of interest" description="Disordered" evidence="1">
    <location>
        <begin position="175"/>
        <end position="209"/>
    </location>
</feature>
<dbReference type="Proteomes" id="UP000694005">
    <property type="component" value="Chromosome A06"/>
</dbReference>
<reference evidence="2 3" key="1">
    <citation type="submission" date="2021-07" db="EMBL/GenBank/DDBJ databases">
        <authorList>
            <consortium name="Genoscope - CEA"/>
            <person name="William W."/>
        </authorList>
    </citation>
    <scope>NUCLEOTIDE SEQUENCE [LARGE SCALE GENOMIC DNA]</scope>
</reference>
<evidence type="ECO:0000313" key="3">
    <source>
        <dbReference type="Proteomes" id="UP000694005"/>
    </source>
</evidence>
<evidence type="ECO:0000313" key="2">
    <source>
        <dbReference type="EMBL" id="CAG7870253.1"/>
    </source>
</evidence>
<gene>
    <name evidence="2" type="ORF">BRAPAZ1V2_A06P24930.2</name>
</gene>
<sequence>MVSTSLIPLIQTSTTSSSMRCFHRRDSVISDINRLVFLFWKSRSLHVSATHLSYTYLSKQSIPLLTPYKMGRFNLSHRGHTETFLNLTLSYTTHREPLQEVFSSLKPWEFQIQIKGLGFITRTGKPDRNRPDFALFGLTSVQPKQSRIVKVYIQIEQPVLSEILKLETLVDSLLSPPSASSRIHSETESTRNRSYPIRNRTVSIHGANG</sequence>
<dbReference type="EMBL" id="LS974622">
    <property type="protein sequence ID" value="CAG7870253.1"/>
    <property type="molecule type" value="Genomic_DNA"/>
</dbReference>
<organism evidence="2 3">
    <name type="scientific">Brassica campestris</name>
    <name type="common">Field mustard</name>
    <dbReference type="NCBI Taxonomy" id="3711"/>
    <lineage>
        <taxon>Eukaryota</taxon>
        <taxon>Viridiplantae</taxon>
        <taxon>Streptophyta</taxon>
        <taxon>Embryophyta</taxon>
        <taxon>Tracheophyta</taxon>
        <taxon>Spermatophyta</taxon>
        <taxon>Magnoliopsida</taxon>
        <taxon>eudicotyledons</taxon>
        <taxon>Gunneridae</taxon>
        <taxon>Pentapetalae</taxon>
        <taxon>rosids</taxon>
        <taxon>malvids</taxon>
        <taxon>Brassicales</taxon>
        <taxon>Brassicaceae</taxon>
        <taxon>Brassiceae</taxon>
        <taxon>Brassica</taxon>
    </lineage>
</organism>
<protein>
    <submittedName>
        <fullName evidence="2">Uncharacterized protein</fullName>
    </submittedName>
</protein>
<accession>A0A8D9G5V1</accession>
<dbReference type="AlphaFoldDB" id="A0A8D9G5V1"/>
<dbReference type="Gramene" id="A06p24930.2_BraZ1">
    <property type="protein sequence ID" value="A06p24930.2_BraZ1.CDS"/>
    <property type="gene ID" value="A06g24930.2_BraZ1"/>
</dbReference>
<evidence type="ECO:0000256" key="1">
    <source>
        <dbReference type="SAM" id="MobiDB-lite"/>
    </source>
</evidence>
<name>A0A8D9G5V1_BRACM</name>